<evidence type="ECO:0000256" key="1">
    <source>
        <dbReference type="ARBA" id="ARBA00023015"/>
    </source>
</evidence>
<dbReference type="PANTHER" id="PTHR44688">
    <property type="entry name" value="DNA-BINDING TRANSCRIPTIONAL ACTIVATOR DEVR_DOSR"/>
    <property type="match status" value="1"/>
</dbReference>
<dbReference type="Pfam" id="PF00196">
    <property type="entry name" value="GerE"/>
    <property type="match status" value="1"/>
</dbReference>
<dbReference type="PRINTS" id="PR00038">
    <property type="entry name" value="HTHLUXR"/>
</dbReference>
<dbReference type="PROSITE" id="PS50043">
    <property type="entry name" value="HTH_LUXR_2"/>
    <property type="match status" value="1"/>
</dbReference>
<dbReference type="RefSeq" id="WP_347613118.1">
    <property type="nucleotide sequence ID" value="NZ_JBDPZC010000016.1"/>
</dbReference>
<evidence type="ECO:0000256" key="2">
    <source>
        <dbReference type="ARBA" id="ARBA00023125"/>
    </source>
</evidence>
<sequence>MSWADKLLLEIDAVDCEHALFATVQESAQALGFEYCAYGMLIPVPAMNPKTFMLNSYPATWQQHYARNSYLDIDPTVHAGRRSSQPILWCDDLFVQAPELWNDARDAGLRVGWAKSVLDGQGTGGLLTLARNRGALTAEELVENEFKMRWLACMAHQGFRKILWTRWSVALTGREREVLRWAAYGKTFSETSLIMDIAVATVKFHTRNAAEKLGTINRTAAVAKAVALRLLD</sequence>
<dbReference type="Pfam" id="PF03472">
    <property type="entry name" value="Autoind_bind"/>
    <property type="match status" value="1"/>
</dbReference>
<keyword evidence="3" id="KW-0804">Transcription</keyword>
<proteinExistence type="predicted"/>
<keyword evidence="2" id="KW-0238">DNA-binding</keyword>
<dbReference type="SUPFAM" id="SSF46894">
    <property type="entry name" value="C-terminal effector domain of the bipartite response regulators"/>
    <property type="match status" value="1"/>
</dbReference>
<dbReference type="Gene3D" id="1.10.10.10">
    <property type="entry name" value="Winged helix-like DNA-binding domain superfamily/Winged helix DNA-binding domain"/>
    <property type="match status" value="1"/>
</dbReference>
<dbReference type="CDD" id="cd06170">
    <property type="entry name" value="LuxR_C_like"/>
    <property type="match status" value="1"/>
</dbReference>
<dbReference type="InterPro" id="IPR005143">
    <property type="entry name" value="TF_LuxR_autoind-bd_dom"/>
</dbReference>
<keyword evidence="6" id="KW-1185">Reference proteome</keyword>
<protein>
    <submittedName>
        <fullName evidence="5">LuxR family transcriptional regulator</fullName>
    </submittedName>
</protein>
<comment type="caution">
    <text evidence="5">The sequence shown here is derived from an EMBL/GenBank/DDBJ whole genome shotgun (WGS) entry which is preliminary data.</text>
</comment>
<feature type="domain" description="HTH luxR-type" evidence="4">
    <location>
        <begin position="164"/>
        <end position="229"/>
    </location>
</feature>
<reference evidence="5 6" key="1">
    <citation type="submission" date="2024-05" db="EMBL/GenBank/DDBJ databases">
        <title>Roseateles sp. 2.12 16S ribosomal RNA gene Genome sequencing and assembly.</title>
        <authorList>
            <person name="Woo H."/>
        </authorList>
    </citation>
    <scope>NUCLEOTIDE SEQUENCE [LARGE SCALE GENOMIC DNA]</scope>
    <source>
        <strain evidence="5 6">2.12</strain>
    </source>
</reference>
<evidence type="ECO:0000313" key="5">
    <source>
        <dbReference type="EMBL" id="MEO3715581.1"/>
    </source>
</evidence>
<dbReference type="PANTHER" id="PTHR44688:SF16">
    <property type="entry name" value="DNA-BINDING TRANSCRIPTIONAL ACTIVATOR DEVR_DOSR"/>
    <property type="match status" value="1"/>
</dbReference>
<dbReference type="EMBL" id="JBDPZC010000016">
    <property type="protein sequence ID" value="MEO3715581.1"/>
    <property type="molecule type" value="Genomic_DNA"/>
</dbReference>
<evidence type="ECO:0000259" key="4">
    <source>
        <dbReference type="PROSITE" id="PS50043"/>
    </source>
</evidence>
<evidence type="ECO:0000256" key="3">
    <source>
        <dbReference type="ARBA" id="ARBA00023163"/>
    </source>
</evidence>
<dbReference type="InterPro" id="IPR036388">
    <property type="entry name" value="WH-like_DNA-bd_sf"/>
</dbReference>
<dbReference type="Gene3D" id="3.30.450.80">
    <property type="entry name" value="Transcription factor LuxR-like, autoinducer-binding domain"/>
    <property type="match status" value="1"/>
</dbReference>
<dbReference type="SUPFAM" id="SSF75516">
    <property type="entry name" value="Pheromone-binding domain of LuxR-like quorum-sensing transcription factors"/>
    <property type="match status" value="1"/>
</dbReference>
<dbReference type="SMART" id="SM00421">
    <property type="entry name" value="HTH_LUXR"/>
    <property type="match status" value="1"/>
</dbReference>
<dbReference type="Proteomes" id="UP001462640">
    <property type="component" value="Unassembled WGS sequence"/>
</dbReference>
<name>A0ABV0GKE0_9BURK</name>
<organism evidence="5 6">
    <name type="scientific">Roseateles flavus</name>
    <dbReference type="NCBI Taxonomy" id="3149041"/>
    <lineage>
        <taxon>Bacteria</taxon>
        <taxon>Pseudomonadati</taxon>
        <taxon>Pseudomonadota</taxon>
        <taxon>Betaproteobacteria</taxon>
        <taxon>Burkholderiales</taxon>
        <taxon>Sphaerotilaceae</taxon>
        <taxon>Roseateles</taxon>
    </lineage>
</organism>
<dbReference type="InterPro" id="IPR016032">
    <property type="entry name" value="Sig_transdc_resp-reg_C-effctor"/>
</dbReference>
<gene>
    <name evidence="5" type="ORF">ABDJ40_22640</name>
</gene>
<evidence type="ECO:0000313" key="6">
    <source>
        <dbReference type="Proteomes" id="UP001462640"/>
    </source>
</evidence>
<dbReference type="InterPro" id="IPR000792">
    <property type="entry name" value="Tscrpt_reg_LuxR_C"/>
</dbReference>
<accession>A0ABV0GKE0</accession>
<dbReference type="InterPro" id="IPR036693">
    <property type="entry name" value="TF_LuxR_autoind-bd_dom_sf"/>
</dbReference>
<keyword evidence="1" id="KW-0805">Transcription regulation</keyword>